<feature type="compositionally biased region" description="Basic and acidic residues" evidence="1">
    <location>
        <begin position="84"/>
        <end position="98"/>
    </location>
</feature>
<feature type="region of interest" description="Disordered" evidence="1">
    <location>
        <begin position="142"/>
        <end position="172"/>
    </location>
</feature>
<keyword evidence="4" id="KW-1185">Reference proteome</keyword>
<organism evidence="3 4">
    <name type="scientific">Cryomyces antarcticus</name>
    <dbReference type="NCBI Taxonomy" id="329879"/>
    <lineage>
        <taxon>Eukaryota</taxon>
        <taxon>Fungi</taxon>
        <taxon>Dikarya</taxon>
        <taxon>Ascomycota</taxon>
        <taxon>Pezizomycotina</taxon>
        <taxon>Dothideomycetes</taxon>
        <taxon>Dothideomycetes incertae sedis</taxon>
        <taxon>Cryomyces</taxon>
    </lineage>
</organism>
<feature type="region of interest" description="Disordered" evidence="1">
    <location>
        <begin position="277"/>
        <end position="297"/>
    </location>
</feature>
<evidence type="ECO:0000259" key="2">
    <source>
        <dbReference type="Pfam" id="PF15463"/>
    </source>
</evidence>
<protein>
    <recommendedName>
        <fullName evidence="2">Extracellular mutant protein 11 C-terminal domain-containing protein</fullName>
    </recommendedName>
</protein>
<feature type="domain" description="Extracellular mutant protein 11 C-terminal" evidence="2">
    <location>
        <begin position="375"/>
        <end position="506"/>
    </location>
</feature>
<accession>A0ABR0KSV8</accession>
<evidence type="ECO:0000256" key="1">
    <source>
        <dbReference type="SAM" id="MobiDB-lite"/>
    </source>
</evidence>
<feature type="compositionally biased region" description="Polar residues" evidence="1">
    <location>
        <begin position="202"/>
        <end position="212"/>
    </location>
</feature>
<feature type="region of interest" description="Disordered" evidence="1">
    <location>
        <begin position="1"/>
        <end position="101"/>
    </location>
</feature>
<sequence length="519" mass="57487">MPSGVQQYVKKRAPQQAPQEPQDARMAALRRQQAADLKVPVPSSSTTRYLSQAAPKKGSRPENMPPPGAPHCTLKITRGTAMSRRGDIDDTHRDRYDTDAESIGDTTTTLSVVQVEDSRAQVPGGVHGNDEEHDLYVFNSHPSAAESESESGVEEGRDADPTESLAPHNVLSPEDREYLARIQTERVCGFVVTQELRLTGAGQSYPTTTSGRPESDDVEYQGELSDRGEPEVSPSHLWHFDHRQGPLLGLVQPQAYRSPPRHTGHSAHPQFSVESTLQQNLPRSASAPEVRQESHLHSQEAVQLINVPTTHHPVFLHPERSAGHATNLRVPRTVVNLGLGSVHKLPTDEADHRTQQSNVPHLQELDVPSIGVELDYNPPALFEMDYATIKNESFDHDPNAPLAVLPEEHTTAPLPDRLSLVASLPEEEQQRFFASLTITEWEDSGDWFLGRFGALLQEMKRARQTKRQMERGLEAEIEKRYAAVSRKRRITDDALVGMKTTGGAVLHGTPRKAKKTQAL</sequence>
<proteinExistence type="predicted"/>
<name>A0ABR0KSV8_9PEZI</name>
<comment type="caution">
    <text evidence="3">The sequence shown here is derived from an EMBL/GenBank/DDBJ whole genome shotgun (WGS) entry which is preliminary data.</text>
</comment>
<dbReference type="InterPro" id="IPR029178">
    <property type="entry name" value="Ecm11_C"/>
</dbReference>
<feature type="compositionally biased region" description="Low complexity" evidence="1">
    <location>
        <begin position="14"/>
        <end position="37"/>
    </location>
</feature>
<evidence type="ECO:0000313" key="4">
    <source>
        <dbReference type="Proteomes" id="UP001357485"/>
    </source>
</evidence>
<dbReference type="PANTHER" id="PTHR28244">
    <property type="entry name" value="RNA POLYMERASE I-SPECIFIC TRANSCRIPTION INITIATION FACTOR RRN11"/>
    <property type="match status" value="1"/>
</dbReference>
<dbReference type="InterPro" id="IPR053029">
    <property type="entry name" value="RNA_pol_I-specific_init_factor"/>
</dbReference>
<reference evidence="3 4" key="1">
    <citation type="submission" date="2023-08" db="EMBL/GenBank/DDBJ databases">
        <title>Black Yeasts Isolated from many extreme environments.</title>
        <authorList>
            <person name="Coleine C."/>
            <person name="Stajich J.E."/>
            <person name="Selbmann L."/>
        </authorList>
    </citation>
    <scope>NUCLEOTIDE SEQUENCE [LARGE SCALE GENOMIC DNA]</scope>
    <source>
        <strain evidence="3 4">CCFEE 536</strain>
    </source>
</reference>
<feature type="region of interest" description="Disordered" evidence="1">
    <location>
        <begin position="202"/>
        <end position="239"/>
    </location>
</feature>
<evidence type="ECO:0000313" key="3">
    <source>
        <dbReference type="EMBL" id="KAK5125870.1"/>
    </source>
</evidence>
<dbReference type="EMBL" id="JAVRRA010024933">
    <property type="protein sequence ID" value="KAK5125870.1"/>
    <property type="molecule type" value="Genomic_DNA"/>
</dbReference>
<gene>
    <name evidence="3" type="ORF">LTR16_003210</name>
</gene>
<dbReference type="PANTHER" id="PTHR28244:SF1">
    <property type="entry name" value="RNA POLYMERASE I-SPECIFIC TRANSCRIPTION INITIATION FACTOR RRN11"/>
    <property type="match status" value="1"/>
</dbReference>
<dbReference type="Proteomes" id="UP001357485">
    <property type="component" value="Unassembled WGS sequence"/>
</dbReference>
<dbReference type="Pfam" id="PF15463">
    <property type="entry name" value="ECM11"/>
    <property type="match status" value="1"/>
</dbReference>